<dbReference type="InterPro" id="IPR003593">
    <property type="entry name" value="AAA+_ATPase"/>
</dbReference>
<sequence length="257" mass="29376">MTNSQNLSDSMDTKTETRQCDKHGEFEAELFRIMDKWHGGLCPRCDEERVKAEAERKRREELAEKQRKVERLMGDSGIPRRFQDRTLDSYRAETEGQKRALQIARKMAGGNPDDGVSLVFCGKPGTGKTHLACGIAHEWIETGIPALFATVLAAIRHIKSTYNRESEITEEQAISVFTRTELLILDEIGVQLGTEHEKMLLFEIINERYQQMRPTILISNLTRSELTDYLGDRVMDRFRESGAVVAFDWDSYRGGKS</sequence>
<dbReference type="AlphaFoldDB" id="A0A540VGL6"/>
<dbReference type="Proteomes" id="UP000315400">
    <property type="component" value="Unassembled WGS sequence"/>
</dbReference>
<dbReference type="InterPro" id="IPR002611">
    <property type="entry name" value="IstB_ATP-bd"/>
</dbReference>
<gene>
    <name evidence="4" type="ORF">FKY71_16920</name>
</gene>
<feature type="domain" description="AAA+ ATPase" evidence="3">
    <location>
        <begin position="114"/>
        <end position="241"/>
    </location>
</feature>
<comment type="caution">
    <text evidence="4">The sequence shown here is derived from an EMBL/GenBank/DDBJ whole genome shotgun (WGS) entry which is preliminary data.</text>
</comment>
<reference evidence="4 5" key="1">
    <citation type="submission" date="2019-06" db="EMBL/GenBank/DDBJ databases">
        <title>Metagenome assembled Genome of Spiribacter salinus SL48-SHIP from the microbial mat of Salt Lake 48 (Novosibirsk region, Russia).</title>
        <authorList>
            <person name="Shipova A."/>
            <person name="Rozanov A.S."/>
            <person name="Bryanskaya A.V."/>
            <person name="Peltek S.E."/>
        </authorList>
    </citation>
    <scope>NUCLEOTIDE SEQUENCE [LARGE SCALE GENOMIC DNA]</scope>
    <source>
        <strain evidence="4">SL48-SHIP-2</strain>
    </source>
</reference>
<feature type="compositionally biased region" description="Basic and acidic residues" evidence="2">
    <location>
        <begin position="11"/>
        <end position="20"/>
    </location>
</feature>
<dbReference type="Pfam" id="PF01695">
    <property type="entry name" value="IstB_IS21"/>
    <property type="match status" value="1"/>
</dbReference>
<keyword evidence="1" id="KW-0175">Coiled coil</keyword>
<dbReference type="PANTHER" id="PTHR30050">
    <property type="entry name" value="CHROMOSOMAL REPLICATION INITIATOR PROTEIN DNAA"/>
    <property type="match status" value="1"/>
</dbReference>
<dbReference type="PANTHER" id="PTHR30050:SF4">
    <property type="entry name" value="ATP-BINDING PROTEIN RV3427C IN INSERTION SEQUENCE-RELATED"/>
    <property type="match status" value="1"/>
</dbReference>
<dbReference type="EMBL" id="VIFK01000363">
    <property type="protein sequence ID" value="TQE95906.1"/>
    <property type="molecule type" value="Genomic_DNA"/>
</dbReference>
<feature type="region of interest" description="Disordered" evidence="2">
    <location>
        <begin position="1"/>
        <end position="20"/>
    </location>
</feature>
<protein>
    <submittedName>
        <fullName evidence="4">AAA family ATPase</fullName>
    </submittedName>
</protein>
<dbReference type="Gene3D" id="3.40.50.300">
    <property type="entry name" value="P-loop containing nucleotide triphosphate hydrolases"/>
    <property type="match status" value="1"/>
</dbReference>
<dbReference type="SUPFAM" id="SSF52540">
    <property type="entry name" value="P-loop containing nucleoside triphosphate hydrolases"/>
    <property type="match status" value="1"/>
</dbReference>
<dbReference type="InterPro" id="IPR027417">
    <property type="entry name" value="P-loop_NTPase"/>
</dbReference>
<name>A0A540VGL6_9GAMM</name>
<dbReference type="SMART" id="SM00382">
    <property type="entry name" value="AAA"/>
    <property type="match status" value="1"/>
</dbReference>
<proteinExistence type="predicted"/>
<evidence type="ECO:0000256" key="2">
    <source>
        <dbReference type="SAM" id="MobiDB-lite"/>
    </source>
</evidence>
<evidence type="ECO:0000259" key="3">
    <source>
        <dbReference type="SMART" id="SM00382"/>
    </source>
</evidence>
<evidence type="ECO:0000313" key="5">
    <source>
        <dbReference type="Proteomes" id="UP000315400"/>
    </source>
</evidence>
<feature type="compositionally biased region" description="Polar residues" evidence="2">
    <location>
        <begin position="1"/>
        <end position="10"/>
    </location>
</feature>
<dbReference type="GO" id="GO:0006260">
    <property type="term" value="P:DNA replication"/>
    <property type="evidence" value="ECO:0007669"/>
    <property type="project" value="TreeGrafter"/>
</dbReference>
<dbReference type="CDD" id="cd00009">
    <property type="entry name" value="AAA"/>
    <property type="match status" value="1"/>
</dbReference>
<evidence type="ECO:0000313" key="4">
    <source>
        <dbReference type="EMBL" id="TQE95906.1"/>
    </source>
</evidence>
<organism evidence="4 5">
    <name type="scientific">Spiribacter salinus</name>
    <dbReference type="NCBI Taxonomy" id="1335746"/>
    <lineage>
        <taxon>Bacteria</taxon>
        <taxon>Pseudomonadati</taxon>
        <taxon>Pseudomonadota</taxon>
        <taxon>Gammaproteobacteria</taxon>
        <taxon>Chromatiales</taxon>
        <taxon>Ectothiorhodospiraceae</taxon>
        <taxon>Spiribacter</taxon>
    </lineage>
</organism>
<accession>A0A540VGL6</accession>
<evidence type="ECO:0000256" key="1">
    <source>
        <dbReference type="SAM" id="Coils"/>
    </source>
</evidence>
<feature type="coiled-coil region" evidence="1">
    <location>
        <begin position="45"/>
        <end position="72"/>
    </location>
</feature>
<dbReference type="GO" id="GO:0005524">
    <property type="term" value="F:ATP binding"/>
    <property type="evidence" value="ECO:0007669"/>
    <property type="project" value="InterPro"/>
</dbReference>